<reference evidence="1" key="1">
    <citation type="submission" date="2025-08" db="UniProtKB">
        <authorList>
            <consortium name="Ensembl"/>
        </authorList>
    </citation>
    <scope>IDENTIFICATION</scope>
</reference>
<keyword evidence="2" id="KW-1185">Reference proteome</keyword>
<protein>
    <submittedName>
        <fullName evidence="1">Uncharacterized protein</fullName>
    </submittedName>
</protein>
<organism evidence="1 2">
    <name type="scientific">Marmota marmota marmota</name>
    <name type="common">Alpine marmot</name>
    <dbReference type="NCBI Taxonomy" id="9994"/>
    <lineage>
        <taxon>Eukaryota</taxon>
        <taxon>Metazoa</taxon>
        <taxon>Chordata</taxon>
        <taxon>Craniata</taxon>
        <taxon>Vertebrata</taxon>
        <taxon>Euteleostomi</taxon>
        <taxon>Mammalia</taxon>
        <taxon>Eutheria</taxon>
        <taxon>Euarchontoglires</taxon>
        <taxon>Glires</taxon>
        <taxon>Rodentia</taxon>
        <taxon>Sciuromorpha</taxon>
        <taxon>Sciuridae</taxon>
        <taxon>Xerinae</taxon>
        <taxon>Marmotini</taxon>
        <taxon>Marmota</taxon>
    </lineage>
</organism>
<reference evidence="1" key="2">
    <citation type="submission" date="2025-09" db="UniProtKB">
        <authorList>
            <consortium name="Ensembl"/>
        </authorList>
    </citation>
    <scope>IDENTIFICATION</scope>
</reference>
<sequence>MQMGTNHQLWFQVSVRTWFLSLHHLLPSPMHGNLAEWNTNQDPFPLARSHHLPIQFLLPNQWYWLVAQFSALPKRVPPALTLQLRSAPLI</sequence>
<dbReference type="Proteomes" id="UP000694407">
    <property type="component" value="Unplaced"/>
</dbReference>
<proteinExistence type="predicted"/>
<dbReference type="AlphaFoldDB" id="A0A8C6EY81"/>
<accession>A0A8C6EY81</accession>
<name>A0A8C6EY81_MARMA</name>
<evidence type="ECO:0000313" key="2">
    <source>
        <dbReference type="Proteomes" id="UP000694407"/>
    </source>
</evidence>
<dbReference type="GeneTree" id="ENSGT00960000190164"/>
<evidence type="ECO:0000313" key="1">
    <source>
        <dbReference type="Ensembl" id="ENSMMMP00000024865.1"/>
    </source>
</evidence>
<dbReference type="Ensembl" id="ENSMMMT00000028146.1">
    <property type="protein sequence ID" value="ENSMMMP00000024865.1"/>
    <property type="gene ID" value="ENSMMMG00000021773.1"/>
</dbReference>